<evidence type="ECO:0000259" key="1">
    <source>
        <dbReference type="Pfam" id="PF25902"/>
    </source>
</evidence>
<name>C7NSC3_HALUD</name>
<dbReference type="eggNOG" id="arCOG08140">
    <property type="taxonomic scope" value="Archaea"/>
</dbReference>
<dbReference type="HOGENOM" id="CLU_069983_0_0_2"/>
<dbReference type="Proteomes" id="UP000002071">
    <property type="component" value="Chromosome"/>
</dbReference>
<gene>
    <name evidence="3" type="ordered locus">Huta_1840</name>
</gene>
<feature type="domain" description="DUF7961" evidence="2">
    <location>
        <begin position="196"/>
        <end position="277"/>
    </location>
</feature>
<dbReference type="InterPro" id="IPR058993">
    <property type="entry name" value="DUF7961_C"/>
</dbReference>
<feature type="domain" description="DUF7961" evidence="1">
    <location>
        <begin position="19"/>
        <end position="177"/>
    </location>
</feature>
<protein>
    <submittedName>
        <fullName evidence="3">Uncharacterized protein</fullName>
    </submittedName>
</protein>
<evidence type="ECO:0000313" key="3">
    <source>
        <dbReference type="EMBL" id="ACV12010.1"/>
    </source>
</evidence>
<proteinExistence type="predicted"/>
<dbReference type="KEGG" id="hut:Huta_1840"/>
<dbReference type="EMBL" id="CP001687">
    <property type="protein sequence ID" value="ACV12010.1"/>
    <property type="molecule type" value="Genomic_DNA"/>
</dbReference>
<evidence type="ECO:0000313" key="4">
    <source>
        <dbReference type="Proteomes" id="UP000002071"/>
    </source>
</evidence>
<keyword evidence="4" id="KW-1185">Reference proteome</keyword>
<accession>C7NSC3</accession>
<dbReference type="Pfam" id="PF25902">
    <property type="entry name" value="DUF7961_N"/>
    <property type="match status" value="1"/>
</dbReference>
<dbReference type="STRING" id="519442.Huta_1840"/>
<dbReference type="InterPro" id="IPR058992">
    <property type="entry name" value="DUF7961_N"/>
</dbReference>
<reference evidence="3 4" key="1">
    <citation type="journal article" date="2009" name="Stand. Genomic Sci.">
        <title>Complete genome sequence of Halorhabdus utahensis type strain (AX-2).</title>
        <authorList>
            <person name="Anderson I."/>
            <person name="Tindall B.J."/>
            <person name="Pomrenke H."/>
            <person name="Goker M."/>
            <person name="Lapidus A."/>
            <person name="Nolan M."/>
            <person name="Copeland A."/>
            <person name="Glavina Del Rio T."/>
            <person name="Chen F."/>
            <person name="Tice H."/>
            <person name="Cheng J.F."/>
            <person name="Lucas S."/>
            <person name="Chertkov O."/>
            <person name="Bruce D."/>
            <person name="Brettin T."/>
            <person name="Detter J.C."/>
            <person name="Han C."/>
            <person name="Goodwin L."/>
            <person name="Land M."/>
            <person name="Hauser L."/>
            <person name="Chang Y.J."/>
            <person name="Jeffries C.D."/>
            <person name="Pitluck S."/>
            <person name="Pati A."/>
            <person name="Mavromatis K."/>
            <person name="Ivanova N."/>
            <person name="Ovchinnikova G."/>
            <person name="Chen A."/>
            <person name="Palaniappan K."/>
            <person name="Chain P."/>
            <person name="Rohde M."/>
            <person name="Bristow J."/>
            <person name="Eisen J.A."/>
            <person name="Markowitz V."/>
            <person name="Hugenholtz P."/>
            <person name="Kyrpides N.C."/>
            <person name="Klenk H.P."/>
        </authorList>
    </citation>
    <scope>NUCLEOTIDE SEQUENCE [LARGE SCALE GENOMIC DNA]</scope>
    <source>
        <strain evidence="4">DSM 12940 / JCM 11049 / AX-2</strain>
    </source>
</reference>
<dbReference type="Pfam" id="PF25903">
    <property type="entry name" value="DUF7961_C"/>
    <property type="match status" value="2"/>
</dbReference>
<dbReference type="AlphaFoldDB" id="C7NSC3"/>
<organism evidence="3 4">
    <name type="scientific">Halorhabdus utahensis (strain DSM 12940 / JCM 11049 / AX-2)</name>
    <dbReference type="NCBI Taxonomy" id="519442"/>
    <lineage>
        <taxon>Archaea</taxon>
        <taxon>Methanobacteriati</taxon>
        <taxon>Methanobacteriota</taxon>
        <taxon>Stenosarchaea group</taxon>
        <taxon>Halobacteria</taxon>
        <taxon>Halobacteriales</taxon>
        <taxon>Haloarculaceae</taxon>
        <taxon>Halorhabdus</taxon>
    </lineage>
</organism>
<sequence length="354" mass="39847">MIGLGKRFILVLLDLQGVYLYTPDGIDRKRAHHQAVKQEADDVPTKRRGNLGELAFEQFCREYLPVEMWEWKNEQPLRKCNPESYAAYDFEVFGYEVDVKTSRDVSAFRPSHLLDQDPDDDIIVMVWHRDNEDGLILLGWERVETLESKVTTQESYSGTEPEKLDHLSSRPMNELMDLGPNTAHMNQKPENPFSPGDRVVKAADSDASVAVVVEVLPPETEVGIYGQSMDGEAVRVAFPSTLDEGPGDWRDIDAALLSSYCDDQDLKLYTYKHTNLDFAENPFVPGDRVVNANHDDPDEAVVVSRTDSSSEKAVTVVYATQLEDDQIPPAALSTHAEKHQLKQYSYNVDVLEGA</sequence>
<feature type="domain" description="DUF7961" evidence="2">
    <location>
        <begin position="286"/>
        <end position="351"/>
    </location>
</feature>
<evidence type="ECO:0000259" key="2">
    <source>
        <dbReference type="Pfam" id="PF25903"/>
    </source>
</evidence>